<evidence type="ECO:0007829" key="7">
    <source>
        <dbReference type="ProteomicsDB" id="E0CXZ5"/>
    </source>
</evidence>
<dbReference type="GeneTree" id="ENSGT00390000013867"/>
<reference evidence="3 5" key="4">
    <citation type="journal article" date="2011" name="PLoS Biol.">
        <title>Modernizing reference genome assemblies.</title>
        <authorList>
            <person name="Church D.M."/>
            <person name="Schneider V.A."/>
            <person name="Graves T."/>
            <person name="Auger K."/>
            <person name="Cunningham F."/>
            <person name="Bouk N."/>
            <person name="Chen H.C."/>
            <person name="Agarwala R."/>
            <person name="McLaren W.M."/>
            <person name="Ritchie G.R."/>
            <person name="Albracht D."/>
            <person name="Kremitzki M."/>
            <person name="Rock S."/>
            <person name="Kotkiewicz H."/>
            <person name="Kremitzki C."/>
            <person name="Wollam A."/>
            <person name="Trani L."/>
            <person name="Fulton L."/>
            <person name="Fulton R."/>
            <person name="Matthews L."/>
            <person name="Whitehead S."/>
            <person name="Chow W."/>
            <person name="Torrance J."/>
            <person name="Dunn M."/>
            <person name="Harden G."/>
            <person name="Threadgold G."/>
            <person name="Wood J."/>
            <person name="Collins J."/>
            <person name="Heath P."/>
            <person name="Griffiths G."/>
            <person name="Pelan S."/>
            <person name="Grafham D."/>
            <person name="Eichler E.E."/>
            <person name="Weinstock G."/>
            <person name="Mardis E.R."/>
            <person name="Wilson R.K."/>
            <person name="Howe K."/>
            <person name="Flicek P."/>
            <person name="Hubbard T."/>
        </authorList>
    </citation>
    <scope>NUCLEOTIDE SEQUENCE [LARGE SCALE GENOMIC DNA]</scope>
    <source>
        <strain evidence="3 5">C57BL/6J</strain>
    </source>
</reference>
<evidence type="ECO:0007829" key="9">
    <source>
        <dbReference type="PubMed" id="21183079"/>
    </source>
</evidence>
<evidence type="ECO:0007829" key="8">
    <source>
        <dbReference type="PubMed" id="17242355"/>
    </source>
</evidence>
<dbReference type="HOGENOM" id="CLU_1739919_0_0_1"/>
<evidence type="ECO:0000256" key="1">
    <source>
        <dbReference type="SAM" id="MobiDB-lite"/>
    </source>
</evidence>
<dbReference type="Bgee" id="ENSMUSG00000027639">
    <property type="expression patterns" value="Expressed in granulocyte and 255 other cell types or tissues"/>
</dbReference>
<dbReference type="FunFam" id="1.10.150.50:FF:000067">
    <property type="entry name" value="SAM and HD domain-containing deoxynucleoside triphosphate triphosphohydrolase 1"/>
    <property type="match status" value="1"/>
</dbReference>
<accession>E0CXZ5</accession>
<dbReference type="PROSITE" id="PS50105">
    <property type="entry name" value="SAM_DOMAIN"/>
    <property type="match status" value="1"/>
</dbReference>
<feature type="region of interest" description="Disordered" evidence="1">
    <location>
        <begin position="1"/>
        <end position="40"/>
    </location>
</feature>
<dbReference type="Proteomes" id="UP000000589">
    <property type="component" value="Chromosome 2"/>
</dbReference>
<reference evidence="9" key="3">
    <citation type="journal article" date="2010" name="Cell">
        <title>A tissue-specific atlas of mouse protein phosphorylation and expression.</title>
        <authorList>
            <person name="Huttlin E.L."/>
            <person name="Jedrychowski M.P."/>
            <person name="Elias J.E."/>
            <person name="Goswami T."/>
            <person name="Rad R."/>
            <person name="Beausoleil S.A."/>
            <person name="Villen J."/>
            <person name="Haas W."/>
            <person name="Sowa M.E."/>
            <person name="Gygi S.P."/>
        </authorList>
    </citation>
    <scope>IDENTIFICATION BY MASS SPECTROMETRY [LARGE SCALE ANALYSIS]</scope>
</reference>
<dbReference type="CDD" id="cd09508">
    <property type="entry name" value="SAM_HD"/>
    <property type="match status" value="1"/>
</dbReference>
<proteinExistence type="evidence at protein level"/>
<gene>
    <name evidence="3 4" type="primary">Samhd1</name>
</gene>
<dbReference type="VEuPathDB" id="HostDB:ENSMUSG00000027639"/>
<reference evidence="8" key="1">
    <citation type="journal article" date="2007" name="Proc. Natl. Acad. Sci. U.S.A.">
        <title>Large-scale phosphorylation analysis of mouse liver.</title>
        <authorList>
            <person name="Villen J."/>
            <person name="Beausoleil S.A."/>
            <person name="Gerber S.A."/>
            <person name="Gygi S.P."/>
        </authorList>
    </citation>
    <scope>IDENTIFICATION BY MASS SPECTROMETRY [LARGE SCALE ANALYSIS]</scope>
</reference>
<dbReference type="Ensembl" id="ENSMUST00000123932.8">
    <property type="protein sequence ID" value="ENSMUSP00000124599.2"/>
    <property type="gene ID" value="ENSMUSG00000027639.17"/>
</dbReference>
<dbReference type="InterPro" id="IPR013761">
    <property type="entry name" value="SAM/pointed_sf"/>
</dbReference>
<dbReference type="SUPFAM" id="SSF47769">
    <property type="entry name" value="SAM/Pointed domain"/>
    <property type="match status" value="1"/>
</dbReference>
<dbReference type="ExpressionAtlas" id="E0CXZ5">
    <property type="expression patterns" value="baseline and differential"/>
</dbReference>
<dbReference type="SMR" id="E0CXZ5"/>
<keyword evidence="5" id="KW-1185">Reference proteome</keyword>
<dbReference type="MGI" id="MGI:1927468">
    <property type="gene designation" value="Samhd1"/>
</dbReference>
<dbReference type="PeptideAtlas" id="E0CXZ5"/>
<dbReference type="AlphaFoldDB" id="E0CXZ5"/>
<dbReference type="Gene3D" id="1.10.150.50">
    <property type="entry name" value="Transcription Factor, Ets-1"/>
    <property type="match status" value="1"/>
</dbReference>
<dbReference type="InterPro" id="IPR001660">
    <property type="entry name" value="SAM"/>
</dbReference>
<dbReference type="IntAct" id="E0CXZ5">
    <property type="interactions" value="6"/>
</dbReference>
<organism evidence="3 5">
    <name type="scientific">Mus musculus</name>
    <name type="common">Mouse</name>
    <dbReference type="NCBI Taxonomy" id="10090"/>
    <lineage>
        <taxon>Eukaryota</taxon>
        <taxon>Metazoa</taxon>
        <taxon>Chordata</taxon>
        <taxon>Craniata</taxon>
        <taxon>Vertebrata</taxon>
        <taxon>Euteleostomi</taxon>
        <taxon>Mammalia</taxon>
        <taxon>Eutheria</taxon>
        <taxon>Euarchontoglires</taxon>
        <taxon>Glires</taxon>
        <taxon>Rodentia</taxon>
        <taxon>Myomorpha</taxon>
        <taxon>Muroidea</taxon>
        <taxon>Muridae</taxon>
        <taxon>Murinae</taxon>
        <taxon>Mus</taxon>
        <taxon>Mus</taxon>
    </lineage>
</organism>
<evidence type="ECO:0000259" key="2">
    <source>
        <dbReference type="PROSITE" id="PS50105"/>
    </source>
</evidence>
<evidence type="ECO:0000313" key="4">
    <source>
        <dbReference type="MGI" id="MGI:1927468"/>
    </source>
</evidence>
<evidence type="ECO:0007829" key="6">
    <source>
        <dbReference type="PeptideAtlas" id="E0CXZ5"/>
    </source>
</evidence>
<dbReference type="AGR" id="MGI:1927468"/>
<evidence type="ECO:0000313" key="3">
    <source>
        <dbReference type="Ensembl" id="ENSMUSP00000124599.2"/>
    </source>
</evidence>
<evidence type="ECO:0000313" key="5">
    <source>
        <dbReference type="Proteomes" id="UP000000589"/>
    </source>
</evidence>
<name>E0CXZ5_MOUSE</name>
<sequence length="150" mass="16626">MQSAPLEQPAKRPRCDGSPRTPPSTPPATANLSADDDFQNTDLRTWEPEDVCSFLENRGFREKKVLDIFRDNKIAGSFLPFLDEDRLEDLGVRYLMIPFMATLSSTLSLSESSTHLSSSDFAISSSWGAATMFSLERPTIASNTVSEWGT</sequence>
<reference evidence="3 5" key="2">
    <citation type="journal article" date="2009" name="PLoS Biol.">
        <title>Lineage-specific biology revealed by a finished genome assembly of the mouse.</title>
        <authorList>
            <consortium name="Mouse Genome Sequencing Consortium"/>
            <person name="Church D.M."/>
            <person name="Goodstadt L."/>
            <person name="Hillier L.W."/>
            <person name="Zody M.C."/>
            <person name="Goldstein S."/>
            <person name="She X."/>
            <person name="Bult C.J."/>
            <person name="Agarwala R."/>
            <person name="Cherry J.L."/>
            <person name="DiCuccio M."/>
            <person name="Hlavina W."/>
            <person name="Kapustin Y."/>
            <person name="Meric P."/>
            <person name="Maglott D."/>
            <person name="Birtle Z."/>
            <person name="Marques A.C."/>
            <person name="Graves T."/>
            <person name="Zhou S."/>
            <person name="Teague B."/>
            <person name="Potamousis K."/>
            <person name="Churas C."/>
            <person name="Place M."/>
            <person name="Herschleb J."/>
            <person name="Runnheim R."/>
            <person name="Forrest D."/>
            <person name="Amos-Landgraf J."/>
            <person name="Schwartz D.C."/>
            <person name="Cheng Z."/>
            <person name="Lindblad-Toh K."/>
            <person name="Eichler E.E."/>
            <person name="Ponting C.P."/>
        </authorList>
    </citation>
    <scope>NUCLEOTIDE SEQUENCE [LARGE SCALE GENOMIC DNA]</scope>
    <source>
        <strain evidence="3 5">C57BL/6J</strain>
    </source>
</reference>
<dbReference type="ProteomicsDB" id="370068"/>
<reference evidence="3" key="6">
    <citation type="submission" date="2025-09" db="UniProtKB">
        <authorList>
            <consortium name="Ensembl"/>
        </authorList>
    </citation>
    <scope>IDENTIFICATION</scope>
    <source>
        <strain evidence="3">C57BL/6J</strain>
    </source>
</reference>
<protein>
    <submittedName>
        <fullName evidence="3">SAM domain and HD domain, 1</fullName>
    </submittedName>
</protein>
<dbReference type="Antibodypedia" id="26616">
    <property type="antibodies" value="506 antibodies from 37 providers"/>
</dbReference>
<keyword evidence="6 7" id="KW-1267">Proteomics identification</keyword>
<dbReference type="Pfam" id="PF07647">
    <property type="entry name" value="SAM_2"/>
    <property type="match status" value="1"/>
</dbReference>
<feature type="domain" description="SAM" evidence="2">
    <location>
        <begin position="46"/>
        <end position="92"/>
    </location>
</feature>
<dbReference type="SMART" id="SM00454">
    <property type="entry name" value="SAM"/>
    <property type="match status" value="1"/>
</dbReference>
<dbReference type="jPOST" id="E0CXZ5"/>
<reference evidence="3" key="5">
    <citation type="submission" date="2025-08" db="UniProtKB">
        <authorList>
            <consortium name="Ensembl"/>
        </authorList>
    </citation>
    <scope>IDENTIFICATION</scope>
    <source>
        <strain evidence="3">C57BL/6J</strain>
    </source>
</reference>